<gene>
    <name evidence="1" type="ORF">GCM10023318_33570</name>
</gene>
<protein>
    <submittedName>
        <fullName evidence="1">Uncharacterized protein</fullName>
    </submittedName>
</protein>
<comment type="caution">
    <text evidence="1">The sequence shown here is derived from an EMBL/GenBank/DDBJ whole genome shotgun (WGS) entry which is preliminary data.</text>
</comment>
<dbReference type="Proteomes" id="UP001500603">
    <property type="component" value="Unassembled WGS sequence"/>
</dbReference>
<proteinExistence type="predicted"/>
<dbReference type="EMBL" id="BAABJM010000002">
    <property type="protein sequence ID" value="GAA5056304.1"/>
    <property type="molecule type" value="Genomic_DNA"/>
</dbReference>
<keyword evidence="2" id="KW-1185">Reference proteome</keyword>
<organism evidence="1 2">
    <name type="scientific">Nocardia callitridis</name>
    <dbReference type="NCBI Taxonomy" id="648753"/>
    <lineage>
        <taxon>Bacteria</taxon>
        <taxon>Bacillati</taxon>
        <taxon>Actinomycetota</taxon>
        <taxon>Actinomycetes</taxon>
        <taxon>Mycobacteriales</taxon>
        <taxon>Nocardiaceae</taxon>
        <taxon>Nocardia</taxon>
    </lineage>
</organism>
<reference evidence="2" key="1">
    <citation type="journal article" date="2019" name="Int. J. Syst. Evol. Microbiol.">
        <title>The Global Catalogue of Microorganisms (GCM) 10K type strain sequencing project: providing services to taxonomists for standard genome sequencing and annotation.</title>
        <authorList>
            <consortium name="The Broad Institute Genomics Platform"/>
            <consortium name="The Broad Institute Genome Sequencing Center for Infectious Disease"/>
            <person name="Wu L."/>
            <person name="Ma J."/>
        </authorList>
    </citation>
    <scope>NUCLEOTIDE SEQUENCE [LARGE SCALE GENOMIC DNA]</scope>
    <source>
        <strain evidence="2">JCM 18298</strain>
    </source>
</reference>
<accession>A0ABP9KHR6</accession>
<name>A0ABP9KHR6_9NOCA</name>
<sequence length="96" mass="10265">MKAIGVINVGRSTDWPGDERIIRDHAAACGHELVGILEFGEATFMPTTLVVYTAFTRGAQVIITPTLDHIGAAAQAISQVRTVETPTQTLSCIDAR</sequence>
<evidence type="ECO:0000313" key="2">
    <source>
        <dbReference type="Proteomes" id="UP001500603"/>
    </source>
</evidence>
<evidence type="ECO:0000313" key="1">
    <source>
        <dbReference type="EMBL" id="GAA5056304.1"/>
    </source>
</evidence>